<dbReference type="PROSITE" id="PS51181">
    <property type="entry name" value="PPASE_TENSIN"/>
    <property type="match status" value="1"/>
</dbReference>
<dbReference type="InterPro" id="IPR036869">
    <property type="entry name" value="J_dom_sf"/>
</dbReference>
<dbReference type="GO" id="GO:0005524">
    <property type="term" value="F:ATP binding"/>
    <property type="evidence" value="ECO:0007669"/>
    <property type="project" value="UniProtKB-KW"/>
</dbReference>
<evidence type="ECO:0000256" key="20">
    <source>
        <dbReference type="ARBA" id="ARBA00047899"/>
    </source>
</evidence>
<keyword evidence="7" id="KW-0488">Methylation</keyword>
<evidence type="ECO:0000256" key="25">
    <source>
        <dbReference type="SAM" id="MobiDB-lite"/>
    </source>
</evidence>
<dbReference type="InterPro" id="IPR029021">
    <property type="entry name" value="Prot-tyrosine_phosphatase-like"/>
</dbReference>
<dbReference type="PROSITE" id="PS00108">
    <property type="entry name" value="PROTEIN_KINASE_ST"/>
    <property type="match status" value="1"/>
</dbReference>
<evidence type="ECO:0000256" key="16">
    <source>
        <dbReference type="ARBA" id="ARBA00022990"/>
    </source>
</evidence>
<comment type="catalytic activity">
    <reaction evidence="20">
        <text>L-threonyl-[protein] + ATP = O-phospho-L-threonyl-[protein] + ADP + H(+)</text>
        <dbReference type="Rhea" id="RHEA:46608"/>
        <dbReference type="Rhea" id="RHEA-COMP:11060"/>
        <dbReference type="Rhea" id="RHEA-COMP:11605"/>
        <dbReference type="ChEBI" id="CHEBI:15378"/>
        <dbReference type="ChEBI" id="CHEBI:30013"/>
        <dbReference type="ChEBI" id="CHEBI:30616"/>
        <dbReference type="ChEBI" id="CHEBI:61977"/>
        <dbReference type="ChEBI" id="CHEBI:456216"/>
        <dbReference type="EC" id="2.7.11.1"/>
    </reaction>
</comment>
<dbReference type="FunFam" id="1.10.510.10:FF:000228">
    <property type="entry name" value="cyclin-G-associated kinase isoform X1"/>
    <property type="match status" value="1"/>
</dbReference>
<keyword evidence="19" id="KW-0968">Cytoplasmic vesicle</keyword>
<dbReference type="GO" id="GO:0005794">
    <property type="term" value="C:Golgi apparatus"/>
    <property type="evidence" value="ECO:0007669"/>
    <property type="project" value="UniProtKB-SubCell"/>
</dbReference>
<dbReference type="FunFam" id="2.60.40.1110:FF:000001">
    <property type="entry name" value="cyclin-G-associated kinase isoform X2"/>
    <property type="match status" value="1"/>
</dbReference>
<feature type="compositionally biased region" description="Polar residues" evidence="25">
    <location>
        <begin position="960"/>
        <end position="971"/>
    </location>
</feature>
<dbReference type="GO" id="GO:0030136">
    <property type="term" value="C:clathrin-coated vesicle"/>
    <property type="evidence" value="ECO:0007669"/>
    <property type="project" value="UniProtKB-SubCell"/>
</dbReference>
<dbReference type="Gene3D" id="3.90.190.10">
    <property type="entry name" value="Protein tyrosine phosphatase superfamily"/>
    <property type="match status" value="1"/>
</dbReference>
<dbReference type="FunFam" id="3.90.190.10:FF:000099">
    <property type="entry name" value="Blast:Cyclin-G-associated kinase"/>
    <property type="match status" value="1"/>
</dbReference>
<feature type="compositionally biased region" description="Low complexity" evidence="25">
    <location>
        <begin position="811"/>
        <end position="820"/>
    </location>
</feature>
<dbReference type="Pfam" id="PF10409">
    <property type="entry name" value="PTEN_C2"/>
    <property type="match status" value="1"/>
</dbReference>
<feature type="compositionally biased region" description="Low complexity" evidence="25">
    <location>
        <begin position="1033"/>
        <end position="1044"/>
    </location>
</feature>
<evidence type="ECO:0000256" key="17">
    <source>
        <dbReference type="ARBA" id="ARBA00023034"/>
    </source>
</evidence>
<dbReference type="SUPFAM" id="SSF52799">
    <property type="entry name" value="(Phosphotyrosine protein) phosphatases II"/>
    <property type="match status" value="1"/>
</dbReference>
<keyword evidence="8" id="KW-0963">Cytoplasm</keyword>
<dbReference type="GO" id="GO:0045747">
    <property type="term" value="P:positive regulation of Notch signaling pathway"/>
    <property type="evidence" value="ECO:0007669"/>
    <property type="project" value="TreeGrafter"/>
</dbReference>
<dbReference type="GO" id="GO:0004674">
    <property type="term" value="F:protein serine/threonine kinase activity"/>
    <property type="evidence" value="ECO:0007669"/>
    <property type="project" value="UniProtKB-KW"/>
</dbReference>
<name>A0A8D8BB13_CULPI</name>
<feature type="compositionally biased region" description="Pro residues" evidence="25">
    <location>
        <begin position="823"/>
        <end position="837"/>
    </location>
</feature>
<keyword evidence="16" id="KW-0007">Acetylation</keyword>
<dbReference type="SUPFAM" id="SSF56112">
    <property type="entry name" value="Protein kinase-like (PK-like)"/>
    <property type="match status" value="1"/>
</dbReference>
<feature type="domain" description="Phosphatase tensin-type" evidence="28">
    <location>
        <begin position="453"/>
        <end position="629"/>
    </location>
</feature>
<keyword evidence="18" id="KW-0131">Cell cycle</keyword>
<comment type="similarity">
    <text evidence="5">Belongs to the protein kinase superfamily. AGC Ser/Thr protein kinase family. PKC subfamily.</text>
</comment>
<dbReference type="PROSITE" id="PS50076">
    <property type="entry name" value="DNAJ_2"/>
    <property type="match status" value="1"/>
</dbReference>
<dbReference type="GO" id="GO:0048471">
    <property type="term" value="C:perinuclear region of cytoplasm"/>
    <property type="evidence" value="ECO:0007669"/>
    <property type="project" value="UniProtKB-SubCell"/>
</dbReference>
<feature type="compositionally biased region" description="Pro residues" evidence="25">
    <location>
        <begin position="388"/>
        <end position="402"/>
    </location>
</feature>
<evidence type="ECO:0000256" key="21">
    <source>
        <dbReference type="ARBA" id="ARBA00048679"/>
    </source>
</evidence>
<feature type="region of interest" description="Disordered" evidence="25">
    <location>
        <begin position="808"/>
        <end position="852"/>
    </location>
</feature>
<dbReference type="SMART" id="SM01326">
    <property type="entry name" value="PTEN_C2"/>
    <property type="match status" value="1"/>
</dbReference>
<evidence type="ECO:0000256" key="18">
    <source>
        <dbReference type="ARBA" id="ARBA00023306"/>
    </source>
</evidence>
<dbReference type="InterPro" id="IPR008271">
    <property type="entry name" value="Ser/Thr_kinase_AS"/>
</dbReference>
<dbReference type="Gene3D" id="1.10.287.110">
    <property type="entry name" value="DnaJ domain"/>
    <property type="match status" value="1"/>
</dbReference>
<evidence type="ECO:0000256" key="23">
    <source>
        <dbReference type="ARBA" id="ARBA00068393"/>
    </source>
</evidence>
<protein>
    <recommendedName>
        <fullName evidence="23">Cyclin-G-associated kinase</fullName>
        <ecNumber evidence="6">2.7.11.1</ecNumber>
    </recommendedName>
    <alternativeName>
        <fullName evidence="24">DnaJ homolog subfamily C member 26</fullName>
    </alternativeName>
</protein>
<keyword evidence="14" id="KW-0067">ATP-binding</keyword>
<keyword evidence="17" id="KW-0333">Golgi apparatus</keyword>
<evidence type="ECO:0000256" key="15">
    <source>
        <dbReference type="ARBA" id="ARBA00022949"/>
    </source>
</evidence>
<sequence>MSDFLKSALGYFNAGPVVGGNGGGGQDNEFVGQIVEVGSVKLRIKRVIAEGGFAFVFVAQDTASGNEYALKRLLGADKEECNNIIREINTLKQVSGHPNIIRFVAASFIDRTQNAGAAKRAEYLLVTELCKGGSLYDCLEKELAPDVVLRVFYQACKAVAHLHQQTVPINHRDIKVENFLLGGDGLLKLCDFGSASTDTYAPDVSWNAHQRDMLEDHLGRCTTPMYRSPEQLDTWANYPIGVKTDIWALGCILFCLCYRKHPFEDSAKLRIINANYTIPNDSRYACFNDIIRGCFQVDPVKRFDISMVLDRLAAIAETKGWPLKAPLGLSGKPLNTPPSGPTPVPSPMHHQPDVVPANHVPPARPAPPRPAPMAGSAGPPPQERRNPQRPPDPVRPPPPVVGPAPVHHYTQPQPGVAPGMVGAGGGLFSSIKGGAGSFLKNLKDTSSKVMQTVQQSIARTDLDISCITQRILVMPCPSEGLESTYRTNHIEDVKIYLESRYLPTKISIYNLGPRSCPRIPPPVRTVEGNFIYSPVPPSYKAPTLAGLYALAEDMYGFLNADPKTVIVIQSPDGGKALAATMVCALLVYSGLCAEPEDAMQIFAVKRTPPNMRASELRYLYYLGDVVRSVPHLPHYNPVTLVSVTLNPVPRMTKARDGCRIYIEVASGDRILFSTLQEYERMRLYGAHEGKITLALNVTVCGDVTVTLYHARNALGGMGRPQGLKICQFQLNTGYIPEEETLINFSKTELDDVPDVEHVPHGFNVALSVFVGDSERPPASQPPWIPAKPVRDPKVLFASQLEYEENVDNFISKPSGGSSKPAPHRPPPARPPAPPSPQPARATPPIEIQDGSAASNIPTDVDLLNISASQQKKVEEAPPPAEQTTFDLLGGFAAPIIDAGPATGSDQPTAGIDDIFGNFESAPVCGPAPLQSSKSGTELNGLNLNFDNFGGVAQPAAASGPNGTNNQFNNSFGFDPFAGISASAFHSSHQPQQPQPQPQQPASKDPFADIGNLAAGLGAAGPGGWGKPPPTTTPSPRSTQFSSPTHQFSGASTANPSPRAPSTPSHQQQQQQQQMRSPNSDPQRAADYSRSHFDQSKPAANGNGGGNGGGAKEKPGDIFGDILGSQGYSFGNMRNQGPRTINDMRKEEQIKEMDPERLKLMEWTEGKKANIRALLCTVHTILWPGAKWTKCEMHQLVSAADVKKAYRKACLAVHPDKHTGTDNESMAKLIFMELNNAWSEFENDATQQNLFAN</sequence>
<evidence type="ECO:0000256" key="14">
    <source>
        <dbReference type="ARBA" id="ARBA00022840"/>
    </source>
</evidence>
<evidence type="ECO:0000256" key="2">
    <source>
        <dbReference type="ARBA" id="ARBA00004246"/>
    </source>
</evidence>
<evidence type="ECO:0000256" key="19">
    <source>
        <dbReference type="ARBA" id="ARBA00023329"/>
    </source>
</evidence>
<dbReference type="InterPro" id="IPR001623">
    <property type="entry name" value="DnaJ_domain"/>
</dbReference>
<organism evidence="30">
    <name type="scientific">Culex pipiens</name>
    <name type="common">House mosquito</name>
    <dbReference type="NCBI Taxonomy" id="7175"/>
    <lineage>
        <taxon>Eukaryota</taxon>
        <taxon>Metazoa</taxon>
        <taxon>Ecdysozoa</taxon>
        <taxon>Arthropoda</taxon>
        <taxon>Hexapoda</taxon>
        <taxon>Insecta</taxon>
        <taxon>Pterygota</taxon>
        <taxon>Neoptera</taxon>
        <taxon>Endopterygota</taxon>
        <taxon>Diptera</taxon>
        <taxon>Nematocera</taxon>
        <taxon>Culicoidea</taxon>
        <taxon>Culicidae</taxon>
        <taxon>Culicinae</taxon>
        <taxon>Culicini</taxon>
        <taxon>Culex</taxon>
        <taxon>Culex</taxon>
    </lineage>
</organism>
<comment type="function">
    <text evidence="22">Associates with cyclin G and CDK5. Seems to act as an auxilin homolog that is involved in the uncoating of clathrin-coated vesicles by Hsc70 in non-neuronal cells. Expression oscillates slightly during the cell cycle, peaking at G1. May play a role in clathrin-mediated endocytosis and intracellular trafficking, and in the dynamics of clathrin assembly/disassembly.</text>
</comment>
<dbReference type="SMART" id="SM00271">
    <property type="entry name" value="DnaJ"/>
    <property type="match status" value="1"/>
</dbReference>
<evidence type="ECO:0000256" key="11">
    <source>
        <dbReference type="ARBA" id="ARBA00022679"/>
    </source>
</evidence>
<feature type="region of interest" description="Disordered" evidence="25">
    <location>
        <begin position="326"/>
        <end position="418"/>
    </location>
</feature>
<dbReference type="GO" id="GO:0035612">
    <property type="term" value="F:AP-2 adaptor complex binding"/>
    <property type="evidence" value="ECO:0007669"/>
    <property type="project" value="TreeGrafter"/>
</dbReference>
<evidence type="ECO:0000256" key="5">
    <source>
        <dbReference type="ARBA" id="ARBA00005490"/>
    </source>
</evidence>
<dbReference type="PROSITE" id="PS51182">
    <property type="entry name" value="C2_TENSIN"/>
    <property type="match status" value="1"/>
</dbReference>
<dbReference type="InterPro" id="IPR014020">
    <property type="entry name" value="Tensin_C2-dom"/>
</dbReference>
<evidence type="ECO:0000259" key="27">
    <source>
        <dbReference type="PROSITE" id="PS50076"/>
    </source>
</evidence>
<evidence type="ECO:0000259" key="28">
    <source>
        <dbReference type="PROSITE" id="PS51181"/>
    </source>
</evidence>
<evidence type="ECO:0000256" key="3">
    <source>
        <dbReference type="ARBA" id="ARBA00004556"/>
    </source>
</evidence>
<evidence type="ECO:0000256" key="6">
    <source>
        <dbReference type="ARBA" id="ARBA00012513"/>
    </source>
</evidence>
<keyword evidence="11" id="KW-0808">Transferase</keyword>
<feature type="region of interest" description="Disordered" evidence="25">
    <location>
        <begin position="955"/>
        <end position="974"/>
    </location>
</feature>
<dbReference type="PROSITE" id="PS50011">
    <property type="entry name" value="PROTEIN_KINASE_DOM"/>
    <property type="match status" value="1"/>
</dbReference>
<feature type="region of interest" description="Disordered" evidence="25">
    <location>
        <begin position="984"/>
        <end position="1119"/>
    </location>
</feature>
<comment type="subcellular location">
    <subcellularLocation>
        <location evidence="2">Cell junction</location>
        <location evidence="2">Focal adhesion</location>
    </subcellularLocation>
    <subcellularLocation>
        <location evidence="3">Cytoplasm</location>
        <location evidence="3">Perinuclear region</location>
    </subcellularLocation>
    <subcellularLocation>
        <location evidence="1">Cytoplasmic vesicle</location>
        <location evidence="1">Clathrin-coated vesicle</location>
    </subcellularLocation>
    <subcellularLocation>
        <location evidence="4">Golgi apparatus</location>
        <location evidence="4">trans-Golgi network</location>
    </subcellularLocation>
</comment>
<dbReference type="AlphaFoldDB" id="A0A8D8BB13"/>
<keyword evidence="10" id="KW-0597">Phosphoprotein</keyword>
<dbReference type="PANTHER" id="PTHR22967:SF57">
    <property type="entry name" value="AUXILIN, ISOFORM A-RELATED"/>
    <property type="match status" value="1"/>
</dbReference>
<dbReference type="SUPFAM" id="SSF46565">
    <property type="entry name" value="Chaperone J-domain"/>
    <property type="match status" value="1"/>
</dbReference>
<proteinExistence type="inferred from homology"/>
<dbReference type="InterPro" id="IPR029023">
    <property type="entry name" value="Tensin_phosphatase"/>
</dbReference>
<dbReference type="EMBL" id="HBUE01068569">
    <property type="protein sequence ID" value="CAG6471662.1"/>
    <property type="molecule type" value="Transcribed_RNA"/>
</dbReference>
<dbReference type="SUPFAM" id="SSF49562">
    <property type="entry name" value="C2 domain (Calcium/lipid-binding domain, CaLB)"/>
    <property type="match status" value="1"/>
</dbReference>
<evidence type="ECO:0000256" key="10">
    <source>
        <dbReference type="ARBA" id="ARBA00022553"/>
    </source>
</evidence>
<dbReference type="CDD" id="cd06257">
    <property type="entry name" value="DnaJ"/>
    <property type="match status" value="1"/>
</dbReference>
<feature type="compositionally biased region" description="Pro residues" evidence="25">
    <location>
        <begin position="362"/>
        <end position="371"/>
    </location>
</feature>
<evidence type="ECO:0000256" key="1">
    <source>
        <dbReference type="ARBA" id="ARBA00004132"/>
    </source>
</evidence>
<dbReference type="EMBL" id="HBUE01068574">
    <property type="protein sequence ID" value="CAG6471665.1"/>
    <property type="molecule type" value="Transcribed_RNA"/>
</dbReference>
<comment type="catalytic activity">
    <reaction evidence="21">
        <text>L-seryl-[protein] + ATP = O-phospho-L-seryl-[protein] + ADP + H(+)</text>
        <dbReference type="Rhea" id="RHEA:17989"/>
        <dbReference type="Rhea" id="RHEA-COMP:9863"/>
        <dbReference type="Rhea" id="RHEA-COMP:11604"/>
        <dbReference type="ChEBI" id="CHEBI:15378"/>
        <dbReference type="ChEBI" id="CHEBI:29999"/>
        <dbReference type="ChEBI" id="CHEBI:30616"/>
        <dbReference type="ChEBI" id="CHEBI:83421"/>
        <dbReference type="ChEBI" id="CHEBI:456216"/>
        <dbReference type="EC" id="2.7.11.1"/>
    </reaction>
</comment>
<evidence type="ECO:0000256" key="22">
    <source>
        <dbReference type="ARBA" id="ARBA00054326"/>
    </source>
</evidence>
<keyword evidence="9" id="KW-0723">Serine/threonine-protein kinase</keyword>
<dbReference type="PANTHER" id="PTHR22967">
    <property type="entry name" value="SERINE/THREONINE PROTEIN KINASE"/>
    <property type="match status" value="1"/>
</dbReference>
<evidence type="ECO:0000256" key="4">
    <source>
        <dbReference type="ARBA" id="ARBA00004601"/>
    </source>
</evidence>
<dbReference type="GO" id="GO:2000369">
    <property type="term" value="P:regulation of clathrin-dependent endocytosis"/>
    <property type="evidence" value="ECO:0007669"/>
    <property type="project" value="TreeGrafter"/>
</dbReference>
<dbReference type="EC" id="2.7.11.1" evidence="6"/>
<dbReference type="GO" id="GO:0005925">
    <property type="term" value="C:focal adhesion"/>
    <property type="evidence" value="ECO:0007669"/>
    <property type="project" value="UniProtKB-SubCell"/>
</dbReference>
<dbReference type="Gene3D" id="1.10.510.10">
    <property type="entry name" value="Transferase(Phosphotransferase) domain 1"/>
    <property type="match status" value="1"/>
</dbReference>
<dbReference type="Pfam" id="PF00069">
    <property type="entry name" value="Pkinase"/>
    <property type="match status" value="1"/>
</dbReference>
<evidence type="ECO:0000256" key="13">
    <source>
        <dbReference type="ARBA" id="ARBA00022777"/>
    </source>
</evidence>
<evidence type="ECO:0000259" key="26">
    <source>
        <dbReference type="PROSITE" id="PS50011"/>
    </source>
</evidence>
<feature type="domain" description="C2 tensin-type" evidence="29">
    <location>
        <begin position="635"/>
        <end position="771"/>
    </location>
</feature>
<dbReference type="InterPro" id="IPR011009">
    <property type="entry name" value="Kinase-like_dom_sf"/>
</dbReference>
<evidence type="ECO:0000256" key="24">
    <source>
        <dbReference type="ARBA" id="ARBA00076380"/>
    </source>
</evidence>
<evidence type="ECO:0000313" key="30">
    <source>
        <dbReference type="EMBL" id="CAG6471665.1"/>
    </source>
</evidence>
<dbReference type="SMART" id="SM00220">
    <property type="entry name" value="S_TKc"/>
    <property type="match status" value="1"/>
</dbReference>
<evidence type="ECO:0000256" key="8">
    <source>
        <dbReference type="ARBA" id="ARBA00022490"/>
    </source>
</evidence>
<feature type="compositionally biased region" description="Polar residues" evidence="25">
    <location>
        <begin position="1045"/>
        <end position="1065"/>
    </location>
</feature>
<dbReference type="InterPro" id="IPR000719">
    <property type="entry name" value="Prot_kinase_dom"/>
</dbReference>
<evidence type="ECO:0000259" key="29">
    <source>
        <dbReference type="PROSITE" id="PS51182"/>
    </source>
</evidence>
<keyword evidence="13 30" id="KW-0418">Kinase</keyword>
<dbReference type="InterPro" id="IPR035892">
    <property type="entry name" value="C2_domain_sf"/>
</dbReference>
<evidence type="ECO:0000256" key="9">
    <source>
        <dbReference type="ARBA" id="ARBA00022527"/>
    </source>
</evidence>
<dbReference type="Pfam" id="PF00226">
    <property type="entry name" value="DnaJ"/>
    <property type="match status" value="1"/>
</dbReference>
<keyword evidence="15" id="KW-0965">Cell junction</keyword>
<accession>A0A8D8BB13</accession>
<evidence type="ECO:0000256" key="7">
    <source>
        <dbReference type="ARBA" id="ARBA00022481"/>
    </source>
</evidence>
<keyword evidence="12" id="KW-0547">Nucleotide-binding</keyword>
<feature type="domain" description="Protein kinase" evidence="26">
    <location>
        <begin position="42"/>
        <end position="315"/>
    </location>
</feature>
<reference evidence="30" key="1">
    <citation type="submission" date="2021-05" db="EMBL/GenBank/DDBJ databases">
        <authorList>
            <person name="Alioto T."/>
            <person name="Alioto T."/>
            <person name="Gomez Garrido J."/>
        </authorList>
    </citation>
    <scope>NUCLEOTIDE SEQUENCE</scope>
</reference>
<feature type="domain" description="J" evidence="27">
    <location>
        <begin position="1176"/>
        <end position="1252"/>
    </location>
</feature>
<dbReference type="Gene3D" id="2.60.40.1110">
    <property type="match status" value="1"/>
</dbReference>
<evidence type="ECO:0000256" key="12">
    <source>
        <dbReference type="ARBA" id="ARBA00022741"/>
    </source>
</evidence>
<dbReference type="FunFam" id="1.10.287.110:FF:000002">
    <property type="entry name" value="putative tyrosine-protein phosphatase auxilin isoform X2"/>
    <property type="match status" value="1"/>
</dbReference>
<feature type="compositionally biased region" description="Pro residues" evidence="25">
    <location>
        <begin position="335"/>
        <end position="346"/>
    </location>
</feature>